<organism evidence="1 2">
    <name type="scientific">Rhizopus oryzae</name>
    <name type="common">Mucormycosis agent</name>
    <name type="synonym">Rhizopus arrhizus var. delemar</name>
    <dbReference type="NCBI Taxonomy" id="64495"/>
    <lineage>
        <taxon>Eukaryota</taxon>
        <taxon>Fungi</taxon>
        <taxon>Fungi incertae sedis</taxon>
        <taxon>Mucoromycota</taxon>
        <taxon>Mucoromycotina</taxon>
        <taxon>Mucoromycetes</taxon>
        <taxon>Mucorales</taxon>
        <taxon>Mucorineae</taxon>
        <taxon>Rhizopodaceae</taxon>
        <taxon>Rhizopus</taxon>
    </lineage>
</organism>
<gene>
    <name evidence="1" type="ORF">G6F64_015442</name>
</gene>
<comment type="caution">
    <text evidence="1">The sequence shown here is derived from an EMBL/GenBank/DDBJ whole genome shotgun (WGS) entry which is preliminary data.</text>
</comment>
<keyword evidence="2" id="KW-1185">Reference proteome</keyword>
<reference evidence="1" key="1">
    <citation type="journal article" date="2020" name="Microb. Genom.">
        <title>Genetic diversity of clinical and environmental Mucorales isolates obtained from an investigation of mucormycosis cases among solid organ transplant recipients.</title>
        <authorList>
            <person name="Nguyen M.H."/>
            <person name="Kaul D."/>
            <person name="Muto C."/>
            <person name="Cheng S.J."/>
            <person name="Richter R.A."/>
            <person name="Bruno V.M."/>
            <person name="Liu G."/>
            <person name="Beyhan S."/>
            <person name="Sundermann A.J."/>
            <person name="Mounaud S."/>
            <person name="Pasculle A.W."/>
            <person name="Nierman W.C."/>
            <person name="Driscoll E."/>
            <person name="Cumbie R."/>
            <person name="Clancy C.J."/>
            <person name="Dupont C.L."/>
        </authorList>
    </citation>
    <scope>NUCLEOTIDE SEQUENCE</scope>
    <source>
        <strain evidence="1">GL11</strain>
    </source>
</reference>
<dbReference type="Proteomes" id="UP000716291">
    <property type="component" value="Unassembled WGS sequence"/>
</dbReference>
<accession>A0A9P6WRF2</accession>
<dbReference type="AlphaFoldDB" id="A0A9P6WRF2"/>
<name>A0A9P6WRF2_RHIOR</name>
<dbReference type="EMBL" id="JAANQT010013977">
    <property type="protein sequence ID" value="KAG1272940.1"/>
    <property type="molecule type" value="Genomic_DNA"/>
</dbReference>
<proteinExistence type="predicted"/>
<evidence type="ECO:0000313" key="1">
    <source>
        <dbReference type="EMBL" id="KAG1272940.1"/>
    </source>
</evidence>
<sequence length="74" mass="7941">MFDGGVVDELVARGDGRAEFARVLVLLQQPREDHARQRQAGTVRFLVGVQRGGRRVERDVEGVVSLVGLGGVGA</sequence>
<evidence type="ECO:0000313" key="2">
    <source>
        <dbReference type="Proteomes" id="UP000716291"/>
    </source>
</evidence>
<protein>
    <submittedName>
        <fullName evidence="1">Uncharacterized protein</fullName>
    </submittedName>
</protein>